<accession>A0A4Q7YXW5</accession>
<comment type="caution">
    <text evidence="1">The sequence shown here is derived from an EMBL/GenBank/DDBJ whole genome shotgun (WGS) entry which is preliminary data.</text>
</comment>
<name>A0A4Q7YXW5_9BACT</name>
<evidence type="ECO:0000313" key="1">
    <source>
        <dbReference type="EMBL" id="RZU42304.1"/>
    </source>
</evidence>
<organism evidence="1 2">
    <name type="scientific">Edaphobacter modestus</name>
    <dbReference type="NCBI Taxonomy" id="388466"/>
    <lineage>
        <taxon>Bacteria</taxon>
        <taxon>Pseudomonadati</taxon>
        <taxon>Acidobacteriota</taxon>
        <taxon>Terriglobia</taxon>
        <taxon>Terriglobales</taxon>
        <taxon>Acidobacteriaceae</taxon>
        <taxon>Edaphobacter</taxon>
    </lineage>
</organism>
<sequence length="131" mass="14330">MHSGFGGTHFGDAYELDDQEKLTFRLRKRVRTKLGHDGVEFQKRRFGLLDLLLPAAILLLFSCVCFGQSTFGTIRGTVQDGSGSVLPDTTVVVHSTAENTDCNSSTDAVGEFNFENVKPGAYRDGSPSRLQ</sequence>
<keyword evidence="1" id="KW-0378">Hydrolase</keyword>
<reference evidence="1 2" key="1">
    <citation type="submission" date="2019-02" db="EMBL/GenBank/DDBJ databases">
        <title>Genomic Encyclopedia of Archaeal and Bacterial Type Strains, Phase II (KMG-II): from individual species to whole genera.</title>
        <authorList>
            <person name="Goeker M."/>
        </authorList>
    </citation>
    <scope>NUCLEOTIDE SEQUENCE [LARGE SCALE GENOMIC DNA]</scope>
    <source>
        <strain evidence="1 2">DSM 18101</strain>
    </source>
</reference>
<dbReference type="EMBL" id="SHKW01000001">
    <property type="protein sequence ID" value="RZU42304.1"/>
    <property type="molecule type" value="Genomic_DNA"/>
</dbReference>
<protein>
    <submittedName>
        <fullName evidence="1">Carboxypeptidase family protein</fullName>
    </submittedName>
</protein>
<keyword evidence="1" id="KW-0645">Protease</keyword>
<gene>
    <name evidence="1" type="ORF">BDD14_3864</name>
</gene>
<dbReference type="AlphaFoldDB" id="A0A4Q7YXW5"/>
<evidence type="ECO:0000313" key="2">
    <source>
        <dbReference type="Proteomes" id="UP000292958"/>
    </source>
</evidence>
<keyword evidence="2" id="KW-1185">Reference proteome</keyword>
<dbReference type="SUPFAM" id="SSF49452">
    <property type="entry name" value="Starch-binding domain-like"/>
    <property type="match status" value="1"/>
</dbReference>
<dbReference type="Gene3D" id="2.60.40.1120">
    <property type="entry name" value="Carboxypeptidase-like, regulatory domain"/>
    <property type="match status" value="1"/>
</dbReference>
<proteinExistence type="predicted"/>
<dbReference type="GO" id="GO:0004180">
    <property type="term" value="F:carboxypeptidase activity"/>
    <property type="evidence" value="ECO:0007669"/>
    <property type="project" value="UniProtKB-KW"/>
</dbReference>
<dbReference type="Proteomes" id="UP000292958">
    <property type="component" value="Unassembled WGS sequence"/>
</dbReference>
<dbReference type="InterPro" id="IPR013784">
    <property type="entry name" value="Carb-bd-like_fold"/>
</dbReference>
<keyword evidence="1" id="KW-0121">Carboxypeptidase</keyword>
<dbReference type="GO" id="GO:0030246">
    <property type="term" value="F:carbohydrate binding"/>
    <property type="evidence" value="ECO:0007669"/>
    <property type="project" value="InterPro"/>
</dbReference>
<dbReference type="Pfam" id="PF13620">
    <property type="entry name" value="CarboxypepD_reg"/>
    <property type="match status" value="1"/>
</dbReference>